<sequence length="129" mass="13592">MKHLFPLVLLLATFASAPLRADPLEEQLVAQLTAQGYGRVEVGHTLLGRLRITAVLGEFQREIVVNPRTGEILRDYQSLIPRYADRSSGHGMGAGSTAATATAADTGDAPELLDRSSEVGKGDPVGGAP</sequence>
<feature type="compositionally biased region" description="Low complexity" evidence="1">
    <location>
        <begin position="95"/>
        <end position="109"/>
    </location>
</feature>
<keyword evidence="4" id="KW-1185">Reference proteome</keyword>
<dbReference type="AlphaFoldDB" id="A0A1H8E412"/>
<evidence type="ECO:0000313" key="4">
    <source>
        <dbReference type="Proteomes" id="UP000198761"/>
    </source>
</evidence>
<dbReference type="STRING" id="933059.SAMN04488103_103195"/>
<name>A0A1H8E412_9RHOB</name>
<feature type="region of interest" description="Disordered" evidence="1">
    <location>
        <begin position="87"/>
        <end position="129"/>
    </location>
</feature>
<feature type="chain" id="PRO_5011502927" description="Peptidase propeptide and YPEB domain-containing protein" evidence="2">
    <location>
        <begin position="22"/>
        <end position="129"/>
    </location>
</feature>
<evidence type="ECO:0000313" key="3">
    <source>
        <dbReference type="EMBL" id="SEN13528.1"/>
    </source>
</evidence>
<keyword evidence="2" id="KW-0732">Signal</keyword>
<feature type="compositionally biased region" description="Basic and acidic residues" evidence="1">
    <location>
        <begin position="112"/>
        <end position="121"/>
    </location>
</feature>
<evidence type="ECO:0008006" key="5">
    <source>
        <dbReference type="Google" id="ProtNLM"/>
    </source>
</evidence>
<organism evidence="3 4">
    <name type="scientific">Gemmobacter aquatilis</name>
    <dbReference type="NCBI Taxonomy" id="933059"/>
    <lineage>
        <taxon>Bacteria</taxon>
        <taxon>Pseudomonadati</taxon>
        <taxon>Pseudomonadota</taxon>
        <taxon>Alphaproteobacteria</taxon>
        <taxon>Rhodobacterales</taxon>
        <taxon>Paracoccaceae</taxon>
        <taxon>Gemmobacter</taxon>
    </lineage>
</organism>
<dbReference type="RefSeq" id="WP_091299740.1">
    <property type="nucleotide sequence ID" value="NZ_FOCE01000003.1"/>
</dbReference>
<proteinExistence type="predicted"/>
<evidence type="ECO:0000256" key="1">
    <source>
        <dbReference type="SAM" id="MobiDB-lite"/>
    </source>
</evidence>
<dbReference type="OrthoDB" id="7869758at2"/>
<accession>A0A1H8E412</accession>
<gene>
    <name evidence="3" type="ORF">SAMN04488103_103195</name>
</gene>
<dbReference type="EMBL" id="FOCE01000003">
    <property type="protein sequence ID" value="SEN13528.1"/>
    <property type="molecule type" value="Genomic_DNA"/>
</dbReference>
<evidence type="ECO:0000256" key="2">
    <source>
        <dbReference type="SAM" id="SignalP"/>
    </source>
</evidence>
<protein>
    <recommendedName>
        <fullName evidence="5">Peptidase propeptide and YPEB domain-containing protein</fullName>
    </recommendedName>
</protein>
<feature type="signal peptide" evidence="2">
    <location>
        <begin position="1"/>
        <end position="21"/>
    </location>
</feature>
<dbReference type="Proteomes" id="UP000198761">
    <property type="component" value="Unassembled WGS sequence"/>
</dbReference>
<reference evidence="3 4" key="1">
    <citation type="submission" date="2016-10" db="EMBL/GenBank/DDBJ databases">
        <authorList>
            <person name="de Groot N.N."/>
        </authorList>
    </citation>
    <scope>NUCLEOTIDE SEQUENCE [LARGE SCALE GENOMIC DNA]</scope>
    <source>
        <strain evidence="3 4">DSM 3857</strain>
    </source>
</reference>